<comment type="caution">
    <text evidence="3">The sequence shown here is derived from an EMBL/GenBank/DDBJ whole genome shotgun (WGS) entry which is preliminary data.</text>
</comment>
<evidence type="ECO:0000313" key="4">
    <source>
        <dbReference type="Proteomes" id="UP000619295"/>
    </source>
</evidence>
<dbReference type="GO" id="GO:0005737">
    <property type="term" value="C:cytoplasm"/>
    <property type="evidence" value="ECO:0007669"/>
    <property type="project" value="TreeGrafter"/>
</dbReference>
<name>A0A927E9U5_9HYPH</name>
<dbReference type="AlphaFoldDB" id="A0A927E9U5"/>
<dbReference type="SUPFAM" id="SSF54506">
    <property type="entry name" value="Diaminopimelate epimerase-like"/>
    <property type="match status" value="1"/>
</dbReference>
<dbReference type="PIRSF" id="PIRSF016184">
    <property type="entry name" value="PhzC_PhzF"/>
    <property type="match status" value="1"/>
</dbReference>
<gene>
    <name evidence="3" type="ORF">IED13_12860</name>
</gene>
<dbReference type="Gene3D" id="3.10.310.10">
    <property type="entry name" value="Diaminopimelate Epimerase, Chain A, domain 1"/>
    <property type="match status" value="2"/>
</dbReference>
<protein>
    <submittedName>
        <fullName evidence="3">PhzF family phenazine biosynthesis protein</fullName>
    </submittedName>
</protein>
<feature type="active site" evidence="2">
    <location>
        <position position="47"/>
    </location>
</feature>
<proteinExistence type="inferred from homology"/>
<evidence type="ECO:0000256" key="2">
    <source>
        <dbReference type="PIRSR" id="PIRSR016184-1"/>
    </source>
</evidence>
<organism evidence="3 4">
    <name type="scientific">Bosea spartocytisi</name>
    <dbReference type="NCBI Taxonomy" id="2773451"/>
    <lineage>
        <taxon>Bacteria</taxon>
        <taxon>Pseudomonadati</taxon>
        <taxon>Pseudomonadota</taxon>
        <taxon>Alphaproteobacteria</taxon>
        <taxon>Hyphomicrobiales</taxon>
        <taxon>Boseaceae</taxon>
        <taxon>Bosea</taxon>
    </lineage>
</organism>
<dbReference type="GO" id="GO:0016853">
    <property type="term" value="F:isomerase activity"/>
    <property type="evidence" value="ECO:0007669"/>
    <property type="project" value="TreeGrafter"/>
</dbReference>
<dbReference type="Pfam" id="PF02567">
    <property type="entry name" value="PhzC-PhzF"/>
    <property type="match status" value="1"/>
</dbReference>
<evidence type="ECO:0000313" key="3">
    <source>
        <dbReference type="EMBL" id="MBD3846592.1"/>
    </source>
</evidence>
<comment type="similarity">
    <text evidence="1">Belongs to the PhzF family.</text>
</comment>
<reference evidence="3" key="1">
    <citation type="submission" date="2020-09" db="EMBL/GenBank/DDBJ databases">
        <title>Bosea spartocytisi sp. nov. a root nodule endophyte of Spartocytisus supranubius in the high mountain ecosystem fo the Teide National Park (Canary Islands, Spain).</title>
        <authorList>
            <person name="Pulido-Suarez L."/>
            <person name="Peix A."/>
            <person name="Igual J.M."/>
            <person name="Socas-Perez N."/>
            <person name="Velazquez E."/>
            <person name="Flores-Felix J.D."/>
            <person name="Leon-Barrios M."/>
        </authorList>
    </citation>
    <scope>NUCLEOTIDE SEQUENCE</scope>
    <source>
        <strain evidence="3">SSUT16</strain>
    </source>
</reference>
<dbReference type="RefSeq" id="WP_191124387.1">
    <property type="nucleotide sequence ID" value="NZ_JACXWY010000006.1"/>
</dbReference>
<dbReference type="PANTHER" id="PTHR13774:SF32">
    <property type="entry name" value="ANTISENSE-ENHANCING SEQUENCE 1"/>
    <property type="match status" value="1"/>
</dbReference>
<dbReference type="InterPro" id="IPR003719">
    <property type="entry name" value="Phenazine_PhzF-like"/>
</dbReference>
<dbReference type="EMBL" id="JACXWY010000006">
    <property type="protein sequence ID" value="MBD3846592.1"/>
    <property type="molecule type" value="Genomic_DNA"/>
</dbReference>
<dbReference type="Proteomes" id="UP000619295">
    <property type="component" value="Unassembled WGS sequence"/>
</dbReference>
<dbReference type="NCBIfam" id="TIGR00654">
    <property type="entry name" value="PhzF_family"/>
    <property type="match status" value="1"/>
</dbReference>
<evidence type="ECO:0000256" key="1">
    <source>
        <dbReference type="ARBA" id="ARBA00008270"/>
    </source>
</evidence>
<keyword evidence="4" id="KW-1185">Reference proteome</keyword>
<accession>A0A927E9U5</accession>
<dbReference type="PANTHER" id="PTHR13774">
    <property type="entry name" value="PHENAZINE BIOSYNTHESIS PROTEIN"/>
    <property type="match status" value="1"/>
</dbReference>
<sequence length="296" mass="31378">MPSFPYETVDVFTDRPFGGNQLAVFTDARGLSDAQMQSLAAEMNYSETTFVLPPDDPAHDARVRIFTRAHEMPFAGHPNVGTAFVLARHGRDRGGVLRFEEIAGLVEVKVARDAAGTVTGATIAAPQALTKSIELPADAIAACAGLSPSDIVVTNHRPVRASVGVFFVLAEVTLEALSRATPDLSRFRAVRDSTPGLEGRFSLFLYARDGASDIRARMFAPISGTWEDPATGSASATVAALLLSLGSQDDASFTLTQGVEMGRPSLLHLTARRGEDGIRATVGGSCAQMFRGEALL</sequence>